<evidence type="ECO:0000313" key="2">
    <source>
        <dbReference type="EMBL" id="VFK44546.1"/>
    </source>
</evidence>
<gene>
    <name evidence="2" type="ORF">BECKSD772E_GA0070983_103914</name>
    <name evidence="1" type="ORF">BECKSD772F_GA0070984_104114</name>
</gene>
<dbReference type="EMBL" id="CAADFU010000039">
    <property type="protein sequence ID" value="VFK44546.1"/>
    <property type="molecule type" value="Genomic_DNA"/>
</dbReference>
<name>A0A450YSQ6_9GAMM</name>
<sequence>MLFPDGQHIGHSLPTAKVLAVSRFSTFAASLNAATLDEFNRILTVDWQQKLSTLFEILGIDPDNFHSLLGQLDLSLEEMIIYPQNDSRIAKLLDDPTFSSAVFANLVEKKAIIKTYLEQQGYAPEKKIGVVDIGWRGSIQDNLARIVPECESVGYYLGLYASDDRQLPNTTKHAFGPDRRYEKYPESFETYEPLELLCNSSNGSVVGYQDKNGAIFPLRRTNDEENAVFDNFTVQFQNGVVHAARLQRSLLASHAVMSQEMRDMGLSIWEKIISRPIEQLIKAYHATPQHDVFGTGNYIERGQAPSITHILTAVINNRRRHEVIQYIRRTQWTEALHGLNIGRFHKFILIGIFFLAHQYKRRIILRKKISKPNPIRPNRNRRPKRIL</sequence>
<evidence type="ECO:0000313" key="1">
    <source>
        <dbReference type="EMBL" id="VFK39508.1"/>
    </source>
</evidence>
<dbReference type="EMBL" id="CAADFR010000041">
    <property type="protein sequence ID" value="VFK39508.1"/>
    <property type="molecule type" value="Genomic_DNA"/>
</dbReference>
<proteinExistence type="predicted"/>
<protein>
    <submittedName>
        <fullName evidence="2">Uncharacterized protein</fullName>
    </submittedName>
</protein>
<dbReference type="AlphaFoldDB" id="A0A450YSQ6"/>
<accession>A0A450YSQ6</accession>
<organism evidence="2">
    <name type="scientific">Candidatus Kentrum sp. SD</name>
    <dbReference type="NCBI Taxonomy" id="2126332"/>
    <lineage>
        <taxon>Bacteria</taxon>
        <taxon>Pseudomonadati</taxon>
        <taxon>Pseudomonadota</taxon>
        <taxon>Gammaproteobacteria</taxon>
        <taxon>Candidatus Kentrum</taxon>
    </lineage>
</organism>
<reference evidence="2" key="1">
    <citation type="submission" date="2019-02" db="EMBL/GenBank/DDBJ databases">
        <authorList>
            <person name="Gruber-Vodicka R. H."/>
            <person name="Seah K. B. B."/>
        </authorList>
    </citation>
    <scope>NUCLEOTIDE SEQUENCE</scope>
    <source>
        <strain evidence="2">BECK_S1320</strain>
        <strain evidence="1">BECK_S1321</strain>
    </source>
</reference>